<reference evidence="8" key="1">
    <citation type="submission" date="2014-12" db="EMBL/GenBank/DDBJ databases">
        <title>The draft genome of the Tatumella morbirosei type strain, LMG23360T isolated from pineapple rot.</title>
        <authorList>
            <person name="Smits T.H."/>
            <person name="Palmer M."/>
            <person name="Venter S.N."/>
            <person name="Duffy B."/>
            <person name="Steenkamp E.T."/>
            <person name="Chan W.Y."/>
            <person name="Coutinho T.A."/>
            <person name="Coetzee M.P."/>
            <person name="De Maayer P."/>
        </authorList>
    </citation>
    <scope>NUCLEOTIDE SEQUENCE [LARGE SCALE GENOMIC DNA]</scope>
    <source>
        <strain evidence="8">LMG 23360</strain>
    </source>
</reference>
<evidence type="ECO:0000256" key="6">
    <source>
        <dbReference type="HAMAP-Rule" id="MF_01848"/>
    </source>
</evidence>
<accession>A0A095T9C9</accession>
<dbReference type="NCBIfam" id="NF008725">
    <property type="entry name" value="PRK11727.1"/>
    <property type="match status" value="1"/>
</dbReference>
<evidence type="ECO:0000256" key="1">
    <source>
        <dbReference type="ARBA" id="ARBA00022490"/>
    </source>
</evidence>
<proteinExistence type="inferred from homology"/>
<feature type="region of interest" description="Disordered" evidence="7">
    <location>
        <begin position="191"/>
        <end position="216"/>
    </location>
</feature>
<gene>
    <name evidence="6" type="primary">rlmF</name>
    <name evidence="8" type="ORF">HA49_09565</name>
</gene>
<evidence type="ECO:0000256" key="3">
    <source>
        <dbReference type="ARBA" id="ARBA00022603"/>
    </source>
</evidence>
<dbReference type="SUPFAM" id="SSF53335">
    <property type="entry name" value="S-adenosyl-L-methionine-dependent methyltransferases"/>
    <property type="match status" value="1"/>
</dbReference>
<dbReference type="InterPro" id="IPR010286">
    <property type="entry name" value="METTL16/RlmF"/>
</dbReference>
<dbReference type="EC" id="2.1.1.181" evidence="6"/>
<evidence type="ECO:0000256" key="2">
    <source>
        <dbReference type="ARBA" id="ARBA00022552"/>
    </source>
</evidence>
<evidence type="ECO:0000256" key="7">
    <source>
        <dbReference type="SAM" id="MobiDB-lite"/>
    </source>
</evidence>
<name>A0A095T9C9_9GAMM</name>
<evidence type="ECO:0000313" key="9">
    <source>
        <dbReference type="Proteomes" id="UP000029577"/>
    </source>
</evidence>
<dbReference type="CDD" id="cd02440">
    <property type="entry name" value="AdoMet_MTases"/>
    <property type="match status" value="1"/>
</dbReference>
<comment type="similarity">
    <text evidence="6">Belongs to the methyltransferase superfamily. METTL16/RlmF family.</text>
</comment>
<organism evidence="8 9">
    <name type="scientific">Tatumella morbirosei</name>
    <dbReference type="NCBI Taxonomy" id="642227"/>
    <lineage>
        <taxon>Bacteria</taxon>
        <taxon>Pseudomonadati</taxon>
        <taxon>Pseudomonadota</taxon>
        <taxon>Gammaproteobacteria</taxon>
        <taxon>Enterobacterales</taxon>
        <taxon>Erwiniaceae</taxon>
        <taxon>Tatumella</taxon>
    </lineage>
</organism>
<dbReference type="Proteomes" id="UP000029577">
    <property type="component" value="Unassembled WGS sequence"/>
</dbReference>
<comment type="catalytic activity">
    <reaction evidence="6">
        <text>adenosine(1618) in 23S rRNA + S-adenosyl-L-methionine = N(6)-methyladenosine(1618) in 23S rRNA + S-adenosyl-L-homocysteine + H(+)</text>
        <dbReference type="Rhea" id="RHEA:16497"/>
        <dbReference type="Rhea" id="RHEA-COMP:10229"/>
        <dbReference type="Rhea" id="RHEA-COMP:10231"/>
        <dbReference type="ChEBI" id="CHEBI:15378"/>
        <dbReference type="ChEBI" id="CHEBI:57856"/>
        <dbReference type="ChEBI" id="CHEBI:59789"/>
        <dbReference type="ChEBI" id="CHEBI:74411"/>
        <dbReference type="ChEBI" id="CHEBI:74449"/>
        <dbReference type="EC" id="2.1.1.181"/>
    </reaction>
</comment>
<feature type="compositionally biased region" description="Basic and acidic residues" evidence="7">
    <location>
        <begin position="191"/>
        <end position="204"/>
    </location>
</feature>
<evidence type="ECO:0000256" key="4">
    <source>
        <dbReference type="ARBA" id="ARBA00022679"/>
    </source>
</evidence>
<dbReference type="OrthoDB" id="1115728at2"/>
<dbReference type="EMBL" id="JPKR02000002">
    <property type="protein sequence ID" value="KGD73501.1"/>
    <property type="molecule type" value="Genomic_DNA"/>
</dbReference>
<keyword evidence="1 6" id="KW-0963">Cytoplasm</keyword>
<dbReference type="GO" id="GO:0070475">
    <property type="term" value="P:rRNA base methylation"/>
    <property type="evidence" value="ECO:0007669"/>
    <property type="project" value="TreeGrafter"/>
</dbReference>
<dbReference type="InterPro" id="IPR016909">
    <property type="entry name" value="rRNA_lsu_MeTfrase_F"/>
</dbReference>
<dbReference type="Gene3D" id="3.40.50.150">
    <property type="entry name" value="Vaccinia Virus protein VP39"/>
    <property type="match status" value="1"/>
</dbReference>
<protein>
    <recommendedName>
        <fullName evidence="6">Ribosomal RNA large subunit methyltransferase F</fullName>
        <ecNumber evidence="6">2.1.1.181</ecNumber>
    </recommendedName>
    <alternativeName>
        <fullName evidence="6">23S rRNA mA1618 methyltransferase</fullName>
    </alternativeName>
    <alternativeName>
        <fullName evidence="6">rRNA adenine N-6-methyltransferase</fullName>
    </alternativeName>
</protein>
<keyword evidence="2 6" id="KW-0698">rRNA processing</keyword>
<dbReference type="PIRSF" id="PIRSF029038">
    <property type="entry name" value="Mtase_YbiN_prd"/>
    <property type="match status" value="1"/>
</dbReference>
<dbReference type="STRING" id="642227.HA49_09565"/>
<comment type="function">
    <text evidence="6">Specifically methylates the adenine in position 1618 of 23S rRNA.</text>
</comment>
<dbReference type="AlphaFoldDB" id="A0A095T9C9"/>
<sequence>MKKTILKRALHPRNRYQGQYDIELLCSINPQLRQWVTTTPAGTTSVNFAEPDAVRALNQALLKQYYNLNWQLAEGFLCPPVPGRADYIHHIADLLATDLGSLPAAMDVLDIGCGANCIYPLIGYAEYGWRFTGTDINPASIASANAIIQKNPGLQRAIRLRLQKQSAAVFDGIIRRDEFYHLTICNPPFHRSAEDARQGSERKSRNLGQPGDSKLNFSGQHNELWCEGGEQGFVGKMIRESVRFADQVIWFSSLVSKKDNLQPLKLLLRQYGTKEVRVVEMGQGQKQSRILAWTFLSGETRKKRLSRCATDK</sequence>
<dbReference type="Pfam" id="PF05971">
    <property type="entry name" value="Methyltransf_10"/>
    <property type="match status" value="1"/>
</dbReference>
<evidence type="ECO:0000256" key="5">
    <source>
        <dbReference type="ARBA" id="ARBA00022691"/>
    </source>
</evidence>
<comment type="subcellular location">
    <subcellularLocation>
        <location evidence="6">Cytoplasm</location>
    </subcellularLocation>
</comment>
<keyword evidence="3 6" id="KW-0489">Methyltransferase</keyword>
<dbReference type="GO" id="GO:0052907">
    <property type="term" value="F:23S rRNA (adenine(1618)-N(6))-methyltransferase activity"/>
    <property type="evidence" value="ECO:0007669"/>
    <property type="project" value="UniProtKB-EC"/>
</dbReference>
<comment type="caution">
    <text evidence="8">The sequence shown here is derived from an EMBL/GenBank/DDBJ whole genome shotgun (WGS) entry which is preliminary data.</text>
</comment>
<dbReference type="eggNOG" id="COG3129">
    <property type="taxonomic scope" value="Bacteria"/>
</dbReference>
<dbReference type="RefSeq" id="WP_038019678.1">
    <property type="nucleotide sequence ID" value="NZ_JPKR02000002.1"/>
</dbReference>
<dbReference type="InterPro" id="IPR029063">
    <property type="entry name" value="SAM-dependent_MTases_sf"/>
</dbReference>
<keyword evidence="5 6" id="KW-0949">S-adenosyl-L-methionine</keyword>
<evidence type="ECO:0000313" key="8">
    <source>
        <dbReference type="EMBL" id="KGD73501.1"/>
    </source>
</evidence>
<dbReference type="GO" id="GO:0005737">
    <property type="term" value="C:cytoplasm"/>
    <property type="evidence" value="ECO:0007669"/>
    <property type="project" value="UniProtKB-SubCell"/>
</dbReference>
<dbReference type="PANTHER" id="PTHR13393">
    <property type="entry name" value="SAM-DEPENDENT METHYLTRANSFERASE"/>
    <property type="match status" value="1"/>
</dbReference>
<keyword evidence="4 6" id="KW-0808">Transferase</keyword>
<keyword evidence="9" id="KW-1185">Reference proteome</keyword>
<dbReference type="PANTHER" id="PTHR13393:SF0">
    <property type="entry name" value="RNA N6-ADENOSINE-METHYLTRANSFERASE METTL16"/>
    <property type="match status" value="1"/>
</dbReference>
<dbReference type="HAMAP" id="MF_01848">
    <property type="entry name" value="23SrRNA_methyltr_F"/>
    <property type="match status" value="1"/>
</dbReference>